<name>A0A5R9BWP0_9LACT</name>
<sequence length="263" mass="29499">MIVEDKTLFVCDLDGVLVQSDGTIRMEDLEQIKGFVRNGGLFVICTGRLDQDIQYVEKQIGVKGDYRISQNGAVIKDKTGEVVYHKTIQKEDAAVLNEILSKFSVRTEVNTIENRYFPSPRDPEEVAEFVDTSIVKENLFDFAETSIEPTIYLNFGEAESFEEIRKEIQETVGDRIQVVQTSPSSLEVFSNEASKGSAVQFIAQLLRLQKDQIIAAGDAESDITMFPYVGRSFAVGEKSDDLVKQAADHVANTIEELFIQYMT</sequence>
<dbReference type="InterPro" id="IPR006379">
    <property type="entry name" value="HAD-SF_hydro_IIB"/>
</dbReference>
<protein>
    <submittedName>
        <fullName evidence="1">HAD family hydrolase</fullName>
    </submittedName>
</protein>
<dbReference type="InterPro" id="IPR023214">
    <property type="entry name" value="HAD_sf"/>
</dbReference>
<dbReference type="SFLD" id="SFLDS00003">
    <property type="entry name" value="Haloacid_Dehalogenase"/>
    <property type="match status" value="1"/>
</dbReference>
<gene>
    <name evidence="1" type="ORF">FEZ48_13410</name>
</gene>
<evidence type="ECO:0000313" key="2">
    <source>
        <dbReference type="Proteomes" id="UP000307201"/>
    </source>
</evidence>
<keyword evidence="1" id="KW-0378">Hydrolase</keyword>
<evidence type="ECO:0000313" key="1">
    <source>
        <dbReference type="EMBL" id="TLQ04713.1"/>
    </source>
</evidence>
<organism evidence="1 2">
    <name type="scientific">Marinilactibacillus psychrotolerans</name>
    <dbReference type="NCBI Taxonomy" id="191770"/>
    <lineage>
        <taxon>Bacteria</taxon>
        <taxon>Bacillati</taxon>
        <taxon>Bacillota</taxon>
        <taxon>Bacilli</taxon>
        <taxon>Lactobacillales</taxon>
        <taxon>Carnobacteriaceae</taxon>
        <taxon>Marinilactibacillus</taxon>
    </lineage>
</organism>
<dbReference type="AlphaFoldDB" id="A0A5R9BWP0"/>
<dbReference type="Proteomes" id="UP000307201">
    <property type="component" value="Unassembled WGS sequence"/>
</dbReference>
<dbReference type="Pfam" id="PF08282">
    <property type="entry name" value="Hydrolase_3"/>
    <property type="match status" value="1"/>
</dbReference>
<dbReference type="InterPro" id="IPR036412">
    <property type="entry name" value="HAD-like_sf"/>
</dbReference>
<accession>A0A5R9BWP0</accession>
<dbReference type="GO" id="GO:0005829">
    <property type="term" value="C:cytosol"/>
    <property type="evidence" value="ECO:0007669"/>
    <property type="project" value="TreeGrafter"/>
</dbReference>
<dbReference type="NCBIfam" id="TIGR00099">
    <property type="entry name" value="Cof-subfamily"/>
    <property type="match status" value="1"/>
</dbReference>
<dbReference type="EMBL" id="VBTE01000069">
    <property type="protein sequence ID" value="TLQ04713.1"/>
    <property type="molecule type" value="Genomic_DNA"/>
</dbReference>
<proteinExistence type="predicted"/>
<dbReference type="PANTHER" id="PTHR10000">
    <property type="entry name" value="PHOSPHOSERINE PHOSPHATASE"/>
    <property type="match status" value="1"/>
</dbReference>
<dbReference type="InterPro" id="IPR000150">
    <property type="entry name" value="Cof"/>
</dbReference>
<comment type="caution">
    <text evidence="1">The sequence shown here is derived from an EMBL/GenBank/DDBJ whole genome shotgun (WGS) entry which is preliminary data.</text>
</comment>
<dbReference type="RefSeq" id="WP_138473163.1">
    <property type="nucleotide sequence ID" value="NZ_VBTE01000069.1"/>
</dbReference>
<dbReference type="NCBIfam" id="TIGR01484">
    <property type="entry name" value="HAD-SF-IIB"/>
    <property type="match status" value="1"/>
</dbReference>
<dbReference type="SFLD" id="SFLDG01140">
    <property type="entry name" value="C2.B:_Phosphomannomutase_and_P"/>
    <property type="match status" value="1"/>
</dbReference>
<dbReference type="Gene3D" id="3.40.50.1000">
    <property type="entry name" value="HAD superfamily/HAD-like"/>
    <property type="match status" value="1"/>
</dbReference>
<dbReference type="PANTHER" id="PTHR10000:SF8">
    <property type="entry name" value="HAD SUPERFAMILY HYDROLASE-LIKE, TYPE 3"/>
    <property type="match status" value="1"/>
</dbReference>
<dbReference type="GO" id="GO:0000287">
    <property type="term" value="F:magnesium ion binding"/>
    <property type="evidence" value="ECO:0007669"/>
    <property type="project" value="TreeGrafter"/>
</dbReference>
<dbReference type="GO" id="GO:0016791">
    <property type="term" value="F:phosphatase activity"/>
    <property type="evidence" value="ECO:0007669"/>
    <property type="project" value="TreeGrafter"/>
</dbReference>
<dbReference type="SUPFAM" id="SSF56784">
    <property type="entry name" value="HAD-like"/>
    <property type="match status" value="1"/>
</dbReference>
<reference evidence="1 2" key="1">
    <citation type="submission" date="2019-05" db="EMBL/GenBank/DDBJ databases">
        <title>The metagenome of a microbial culture collection derived from dairy environment covers the genomic content of the human microbiome.</title>
        <authorList>
            <person name="Roder T."/>
            <person name="Wuthrich D."/>
            <person name="Sattari Z."/>
            <person name="Von Ah U."/>
            <person name="Bar C."/>
            <person name="Ronchi F."/>
            <person name="Macpherson A.J."/>
            <person name="Ganal-Vonarburg S.C."/>
            <person name="Bruggmann R."/>
            <person name="Vergeres G."/>
        </authorList>
    </citation>
    <scope>NUCLEOTIDE SEQUENCE [LARGE SCALE GENOMIC DNA]</scope>
    <source>
        <strain evidence="1 2">FAM 24235</strain>
    </source>
</reference>
<dbReference type="Gene3D" id="3.30.1240.10">
    <property type="match status" value="1"/>
</dbReference>
<dbReference type="OrthoDB" id="9806027at2"/>